<dbReference type="RefSeq" id="WP_146058946.1">
    <property type="nucleotide sequence ID" value="NZ_MTBP01000001.1"/>
</dbReference>
<proteinExistence type="predicted"/>
<sequence>MHKPARPEELPAPWDLWARAAAMAALEAAIPFDGYPTFALRGAEVTHDDGGGNTWTLLLTDDRAVLYGCDHEMSHTRDAGLDLLSGAPSWLPLDDLADLQKANELGFVYWHDTAWHRVPYPEDLKDDGVAATVGRAADLSTFIHSAADVLLGYKLGETLDEDAEDFDALEEALDEAIHQAQSGALEHLIRAAHARRLSTDDFTWLAAFPLDLAAALHTAQTAGLTSPPA</sequence>
<protein>
    <submittedName>
        <fullName evidence="1">Uncharacterized protein</fullName>
    </submittedName>
</protein>
<dbReference type="Proteomes" id="UP000242367">
    <property type="component" value="Unassembled WGS sequence"/>
</dbReference>
<evidence type="ECO:0000313" key="1">
    <source>
        <dbReference type="EMBL" id="POM26427.1"/>
    </source>
</evidence>
<organism evidence="1 2">
    <name type="scientific">Actinomadura rubteroloni</name>
    <dbReference type="NCBI Taxonomy" id="1926885"/>
    <lineage>
        <taxon>Bacteria</taxon>
        <taxon>Bacillati</taxon>
        <taxon>Actinomycetota</taxon>
        <taxon>Actinomycetes</taxon>
        <taxon>Streptosporangiales</taxon>
        <taxon>Thermomonosporaceae</taxon>
        <taxon>Actinomadura</taxon>
    </lineage>
</organism>
<accession>A0A2P4UN01</accession>
<name>A0A2P4UN01_9ACTN</name>
<comment type="caution">
    <text evidence="1">The sequence shown here is derived from an EMBL/GenBank/DDBJ whole genome shotgun (WGS) entry which is preliminary data.</text>
</comment>
<keyword evidence="2" id="KW-1185">Reference proteome</keyword>
<evidence type="ECO:0000313" key="2">
    <source>
        <dbReference type="Proteomes" id="UP000242367"/>
    </source>
</evidence>
<dbReference type="AlphaFoldDB" id="A0A2P4UN01"/>
<dbReference type="EMBL" id="MTBP01000001">
    <property type="protein sequence ID" value="POM26427.1"/>
    <property type="molecule type" value="Genomic_DNA"/>
</dbReference>
<reference evidence="1 2" key="1">
    <citation type="journal article" date="2017" name="Chemistry">
        <title>Isolation, Biosynthesis and Chemical Modifications of Rubterolones A-F: Rare Tropolone Alkaloids from Actinomadura sp. 5-2.</title>
        <authorList>
            <person name="Guo H."/>
            <person name="Benndorf R."/>
            <person name="Leichnitz D."/>
            <person name="Klassen J.L."/>
            <person name="Vollmers J."/>
            <person name="Gorls H."/>
            <person name="Steinacker M."/>
            <person name="Weigel C."/>
            <person name="Dahse H.M."/>
            <person name="Kaster A.K."/>
            <person name="de Beer Z.W."/>
            <person name="Poulsen M."/>
            <person name="Beemelmanns C."/>
        </authorList>
    </citation>
    <scope>NUCLEOTIDE SEQUENCE [LARGE SCALE GENOMIC DNA]</scope>
    <source>
        <strain evidence="1 2">5-2</strain>
    </source>
</reference>
<gene>
    <name evidence="1" type="ORF">BTM25_08270</name>
</gene>